<keyword evidence="4 8" id="KW-0067">ATP-binding</keyword>
<keyword evidence="5 8" id="KW-0799">Topoisomerase</keyword>
<feature type="active site" description="O-(5'-phospho-DNA)-tyrosine intermediate" evidence="8 9">
    <location>
        <position position="122"/>
    </location>
</feature>
<keyword evidence="6 8" id="KW-0238">DNA-binding</keyword>
<keyword evidence="14" id="KW-1185">Reference proteome</keyword>
<dbReference type="InterPro" id="IPR013758">
    <property type="entry name" value="Topo_IIA_A/C_ab"/>
</dbReference>
<dbReference type="InterPro" id="IPR002205">
    <property type="entry name" value="Topo_IIA_dom_A"/>
</dbReference>
<name>U7QQT2_9CYAN</name>
<comment type="caution">
    <text evidence="13">The sequence shown here is derived from an EMBL/GenBank/DDBJ whole genome shotgun (WGS) entry which is preliminary data.</text>
</comment>
<dbReference type="Pfam" id="PF03989">
    <property type="entry name" value="DNA_gyraseA_C"/>
    <property type="match status" value="6"/>
</dbReference>
<evidence type="ECO:0000256" key="6">
    <source>
        <dbReference type="ARBA" id="ARBA00023125"/>
    </source>
</evidence>
<dbReference type="EMBL" id="AUZM01000008">
    <property type="protein sequence ID" value="ERT08786.1"/>
    <property type="molecule type" value="Genomic_DNA"/>
</dbReference>
<dbReference type="Gene3D" id="2.120.10.90">
    <property type="entry name" value="DNA gyrase/topoisomerase IV, subunit A, C-terminal"/>
    <property type="match status" value="1"/>
</dbReference>
<dbReference type="FunFam" id="1.10.268.10:FF:000001">
    <property type="entry name" value="DNA gyrase subunit A"/>
    <property type="match status" value="1"/>
</dbReference>
<dbReference type="Pfam" id="PF00521">
    <property type="entry name" value="DNA_topoisoIV"/>
    <property type="match status" value="1"/>
</dbReference>
<keyword evidence="3 8" id="KW-0547">Nucleotide-binding</keyword>
<dbReference type="EC" id="5.6.2.2" evidence="8"/>
<evidence type="ECO:0000256" key="4">
    <source>
        <dbReference type="ARBA" id="ARBA00022840"/>
    </source>
</evidence>
<organism evidence="13 14">
    <name type="scientific">Lyngbya aestuarii BL J</name>
    <dbReference type="NCBI Taxonomy" id="1348334"/>
    <lineage>
        <taxon>Bacteria</taxon>
        <taxon>Bacillati</taxon>
        <taxon>Cyanobacteriota</taxon>
        <taxon>Cyanophyceae</taxon>
        <taxon>Oscillatoriophycideae</taxon>
        <taxon>Oscillatoriales</taxon>
        <taxon>Microcoleaceae</taxon>
        <taxon>Lyngbya</taxon>
    </lineage>
</organism>
<dbReference type="HAMAP" id="MF_01897">
    <property type="entry name" value="GyrA"/>
    <property type="match status" value="1"/>
</dbReference>
<evidence type="ECO:0000256" key="10">
    <source>
        <dbReference type="SAM" id="Coils"/>
    </source>
</evidence>
<feature type="region of interest" description="Disordered" evidence="11">
    <location>
        <begin position="851"/>
        <end position="884"/>
    </location>
</feature>
<comment type="subunit">
    <text evidence="8">Heterotetramer, composed of two GyrA and two GyrB chains. In the heterotetramer, GyrA contains the active site tyrosine that forms a transient covalent intermediate with DNA, while GyrB binds cofactors and catalyzes ATP hydrolysis.</text>
</comment>
<dbReference type="GO" id="GO:0006265">
    <property type="term" value="P:DNA topological change"/>
    <property type="evidence" value="ECO:0007669"/>
    <property type="project" value="UniProtKB-UniRule"/>
</dbReference>
<evidence type="ECO:0000256" key="11">
    <source>
        <dbReference type="SAM" id="MobiDB-lite"/>
    </source>
</evidence>
<dbReference type="GO" id="GO:0009330">
    <property type="term" value="C:DNA topoisomerase type II (double strand cut, ATP-hydrolyzing) complex"/>
    <property type="evidence" value="ECO:0007669"/>
    <property type="project" value="TreeGrafter"/>
</dbReference>
<dbReference type="GO" id="GO:0034335">
    <property type="term" value="F:DNA negative supercoiling activity"/>
    <property type="evidence" value="ECO:0007669"/>
    <property type="project" value="UniProtKB-ARBA"/>
</dbReference>
<dbReference type="InterPro" id="IPR013757">
    <property type="entry name" value="Topo_IIA_A_a_sf"/>
</dbReference>
<keyword evidence="10" id="KW-0175">Coiled coil</keyword>
<dbReference type="Gene3D" id="1.10.268.10">
    <property type="entry name" value="Topoisomerase, domain 3"/>
    <property type="match status" value="1"/>
</dbReference>
<keyword evidence="7 8" id="KW-0413">Isomerase</keyword>
<dbReference type="CDD" id="cd00187">
    <property type="entry name" value="TOP4c"/>
    <property type="match status" value="1"/>
</dbReference>
<comment type="catalytic activity">
    <reaction evidence="1 8 9">
        <text>ATP-dependent breakage, passage and rejoining of double-stranded DNA.</text>
        <dbReference type="EC" id="5.6.2.2"/>
    </reaction>
</comment>
<dbReference type="PANTHER" id="PTHR43493">
    <property type="entry name" value="DNA GYRASE/TOPOISOMERASE SUBUNIT A"/>
    <property type="match status" value="1"/>
</dbReference>
<dbReference type="InterPro" id="IPR005743">
    <property type="entry name" value="GyrA"/>
</dbReference>
<dbReference type="Gene3D" id="3.90.199.10">
    <property type="entry name" value="Topoisomerase II, domain 5"/>
    <property type="match status" value="1"/>
</dbReference>
<dbReference type="FunFam" id="3.30.1360.40:FF:000002">
    <property type="entry name" value="DNA gyrase subunit A"/>
    <property type="match status" value="1"/>
</dbReference>
<dbReference type="SUPFAM" id="SSF101904">
    <property type="entry name" value="GyrA/ParC C-terminal domain-like"/>
    <property type="match status" value="1"/>
</dbReference>
<evidence type="ECO:0000256" key="8">
    <source>
        <dbReference type="HAMAP-Rule" id="MF_01897"/>
    </source>
</evidence>
<dbReference type="NCBIfam" id="TIGR01063">
    <property type="entry name" value="gyrA"/>
    <property type="match status" value="1"/>
</dbReference>
<proteinExistence type="inferred from homology"/>
<evidence type="ECO:0000313" key="13">
    <source>
        <dbReference type="EMBL" id="ERT08786.1"/>
    </source>
</evidence>
<dbReference type="InterPro" id="IPR013760">
    <property type="entry name" value="Topo_IIA-like_dom_sf"/>
</dbReference>
<dbReference type="AlphaFoldDB" id="U7QQT2"/>
<dbReference type="InterPro" id="IPR035516">
    <property type="entry name" value="Gyrase/topoIV_suA_C"/>
</dbReference>
<dbReference type="SMART" id="SM00434">
    <property type="entry name" value="TOP4c"/>
    <property type="match status" value="1"/>
</dbReference>
<comment type="subcellular location">
    <subcellularLocation>
        <location evidence="8">Cytoplasm</location>
    </subcellularLocation>
</comment>
<dbReference type="Gene3D" id="3.30.1360.40">
    <property type="match status" value="1"/>
</dbReference>
<comment type="similarity">
    <text evidence="2 8">Belongs to the type II topoisomerase GyrA/ParC subunit family.</text>
</comment>
<dbReference type="GO" id="GO:0005694">
    <property type="term" value="C:chromosome"/>
    <property type="evidence" value="ECO:0007669"/>
    <property type="project" value="InterPro"/>
</dbReference>
<dbReference type="PATRIC" id="fig|1348334.3.peg.1245"/>
<dbReference type="GO" id="GO:0006261">
    <property type="term" value="P:DNA-templated DNA replication"/>
    <property type="evidence" value="ECO:0007669"/>
    <property type="project" value="UniProtKB-UniRule"/>
</dbReference>
<dbReference type="InterPro" id="IPR006691">
    <property type="entry name" value="GyrA/parC_rep"/>
</dbReference>
<dbReference type="FunFam" id="3.90.199.10:FF:000001">
    <property type="entry name" value="DNA gyrase subunit A"/>
    <property type="match status" value="1"/>
</dbReference>
<evidence type="ECO:0000313" key="14">
    <source>
        <dbReference type="Proteomes" id="UP000017127"/>
    </source>
</evidence>
<dbReference type="NCBIfam" id="NF004044">
    <property type="entry name" value="PRK05561.1"/>
    <property type="match status" value="1"/>
</dbReference>
<keyword evidence="8" id="KW-0963">Cytoplasm</keyword>
<feature type="domain" description="Topo IIA-type catalytic" evidence="12">
    <location>
        <begin position="34"/>
        <end position="503"/>
    </location>
</feature>
<dbReference type="RefSeq" id="WP_023065132.1">
    <property type="nucleotide sequence ID" value="NZ_AUZM01000008.1"/>
</dbReference>
<dbReference type="InterPro" id="IPR050220">
    <property type="entry name" value="Type_II_DNA_Topoisomerases"/>
</dbReference>
<feature type="coiled-coil region" evidence="10">
    <location>
        <begin position="441"/>
        <end position="482"/>
    </location>
</feature>
<evidence type="ECO:0000256" key="5">
    <source>
        <dbReference type="ARBA" id="ARBA00023029"/>
    </source>
</evidence>
<gene>
    <name evidence="8" type="primary">gyrA</name>
    <name evidence="13" type="ORF">M595_1275</name>
</gene>
<evidence type="ECO:0000256" key="3">
    <source>
        <dbReference type="ARBA" id="ARBA00022741"/>
    </source>
</evidence>
<dbReference type="PROSITE" id="PS52040">
    <property type="entry name" value="TOPO_IIA"/>
    <property type="match status" value="1"/>
</dbReference>
<protein>
    <recommendedName>
        <fullName evidence="8">DNA gyrase subunit A</fullName>
        <ecNumber evidence="8">5.6.2.2</ecNumber>
    </recommendedName>
</protein>
<dbReference type="GO" id="GO:0005524">
    <property type="term" value="F:ATP binding"/>
    <property type="evidence" value="ECO:0007669"/>
    <property type="project" value="UniProtKB-UniRule"/>
</dbReference>
<evidence type="ECO:0000256" key="2">
    <source>
        <dbReference type="ARBA" id="ARBA00008263"/>
    </source>
</evidence>
<dbReference type="Proteomes" id="UP000017127">
    <property type="component" value="Unassembled WGS sequence"/>
</dbReference>
<dbReference type="NCBIfam" id="NF004043">
    <property type="entry name" value="PRK05560.1"/>
    <property type="match status" value="1"/>
</dbReference>
<dbReference type="SUPFAM" id="SSF56719">
    <property type="entry name" value="Type II DNA topoisomerase"/>
    <property type="match status" value="1"/>
</dbReference>
<dbReference type="PANTHER" id="PTHR43493:SF5">
    <property type="entry name" value="DNA GYRASE SUBUNIT A, CHLOROPLASTIC_MITOCHONDRIAL"/>
    <property type="match status" value="1"/>
</dbReference>
<reference evidence="13 14" key="1">
    <citation type="journal article" date="2013" name="Front. Microbiol.">
        <title>Comparative genomic analyses of the cyanobacterium, Lyngbya aestuarii BL J, a powerful hydrogen producer.</title>
        <authorList>
            <person name="Kothari A."/>
            <person name="Vaughn M."/>
            <person name="Garcia-Pichel F."/>
        </authorList>
    </citation>
    <scope>NUCLEOTIDE SEQUENCE [LARGE SCALE GENOMIC DNA]</scope>
    <source>
        <strain evidence="13 14">BL J</strain>
    </source>
</reference>
<dbReference type="OrthoDB" id="9806486at2"/>
<comment type="function">
    <text evidence="8">A type II topoisomerase that negatively supercoils closed circular double-stranded (ds) DNA in an ATP-dependent manner to modulate DNA topology and maintain chromosomes in an underwound state. Negative supercoiling favors strand separation, and DNA replication, transcription, recombination and repair, all of which involve strand separation. Also able to catalyze the interconversion of other topological isomers of dsDNA rings, including catenanes and knotted rings. Type II topoisomerases break and join 2 DNA strands simultaneously in an ATP-dependent manner.</text>
</comment>
<accession>U7QQT2</accession>
<sequence>MSISEERIVPRDLREEMQQSYLEYAMSVIVGRALPDARDGFKPVHRRILYAMHELGLMPDRPFRKCARVVGEVLGKYHPHGDGAVYDALVRMAQHFSMRSPLIAGHGNFGSIDNDPPAAMRYTECRLESLTSDAMLRDIDAETVNFGDNFDGSQQEPLVLPARIPQLLLNGSSGIAVGMATNIPPHNLGELVDGLIAMIHNPEITDVELMKYIPGPDFPTGAKILGRSGIREAYTTGQGSITMRGVAQIETLQQRGRPEREAIIITQLPYQTNKAALIEKIAEMVNDKRIEGISDIRDESDRQGMRIVVELRRDAYPRVVLNNLYKQTPLQTNFGANMLALVNSRPERLTLSRYLKVFLDFRVETIRRRTEYELRKAQERDHLLQGLLIALDNLDPIISLIRHAADTPTAKQELIERFELSEVQADAILQMQLRRLTALEAHKIQAEHEELQNIIADLQDILARRERILEIIEAEAIELKERHGSPRRTEIEHTEGELEDTDLIANEKAIILVTEQGYIKRMPVNTFDAQNRATRGKSGTKMKEDDGIDHFLSCCDHDSILFFSDRGVVYCLKAYQIPVASRTARGVPIVQMLPIPKQERITSVVPVSEFSDDDYLVMLTKGGYIKKTELSAFSNIRANGLIAISLGEGDELRWVRLAKADDSIIIGSRLGMAIHFRTDHKQLRPLGRATRGVKSMKLGKKDELISMDILPSAIVSSIAQLESEETDIEDEELLETETEETTVENNQELAIMVITAGGYGKRVPVSQFRLQNRAGKGIIATKFKQHLTTDEVVGLQVVNEDNELMLITSRGIIIRQAVNAIPTQSRSATGVRVQRLDDEDAIAAVAIVPPSEEEVEEEVEEEIEAEAEAETEAEVEAETGDSEE</sequence>
<dbReference type="GO" id="GO:0003677">
    <property type="term" value="F:DNA binding"/>
    <property type="evidence" value="ECO:0007669"/>
    <property type="project" value="UniProtKB-UniRule"/>
</dbReference>
<evidence type="ECO:0000256" key="9">
    <source>
        <dbReference type="PROSITE-ProRule" id="PRU01384"/>
    </source>
</evidence>
<feature type="short sequence motif" description="GyrA-box" evidence="8">
    <location>
        <begin position="530"/>
        <end position="536"/>
    </location>
</feature>
<evidence type="ECO:0000256" key="7">
    <source>
        <dbReference type="ARBA" id="ARBA00023235"/>
    </source>
</evidence>
<comment type="miscellaneous">
    <text evidence="8">Few gyrases are as efficient as E.coli at forming negative supercoils. Not all organisms have 2 type II topoisomerases; in organisms with a single type II topoisomerase this enzyme also has to decatenate newly replicated chromosomes.</text>
</comment>
<evidence type="ECO:0000259" key="12">
    <source>
        <dbReference type="PROSITE" id="PS52040"/>
    </source>
</evidence>
<evidence type="ECO:0000256" key="1">
    <source>
        <dbReference type="ARBA" id="ARBA00000185"/>
    </source>
</evidence>
<dbReference type="GO" id="GO:0005737">
    <property type="term" value="C:cytoplasm"/>
    <property type="evidence" value="ECO:0007669"/>
    <property type="project" value="UniProtKB-SubCell"/>
</dbReference>